<dbReference type="InParanoid" id="A0A0S2M6D8"/>
<keyword evidence="2" id="KW-0812">Transmembrane</keyword>
<dbReference type="VEuPathDB" id="FungiDB:CNN01165"/>
<feature type="compositionally biased region" description="Polar residues" evidence="1">
    <location>
        <begin position="164"/>
        <end position="186"/>
    </location>
</feature>
<evidence type="ECO:0000256" key="1">
    <source>
        <dbReference type="SAM" id="MobiDB-lite"/>
    </source>
</evidence>
<feature type="region of interest" description="Disordered" evidence="1">
    <location>
        <begin position="149"/>
        <end position="367"/>
    </location>
</feature>
<evidence type="ECO:0000256" key="2">
    <source>
        <dbReference type="SAM" id="Phobius"/>
    </source>
</evidence>
<dbReference type="OrthoDB" id="2576438at2759"/>
<dbReference type="GeneID" id="36393168"/>
<reference evidence="3 4" key="1">
    <citation type="journal article" date="2005" name="Science">
        <title>The genome of the basidiomycetous yeast and human pathogen Cryptococcus neoformans.</title>
        <authorList>
            <person name="Loftus B.J."/>
            <person name="Fung E."/>
            <person name="Roncaglia P."/>
            <person name="Rowley D."/>
            <person name="Amedeo P."/>
            <person name="Bruno D."/>
            <person name="Vamathevan J."/>
            <person name="Miranda M."/>
            <person name="Anderson I.J."/>
            <person name="Fraser J.A."/>
            <person name="Allen J.E."/>
            <person name="Bosdet I.E."/>
            <person name="Brent M.R."/>
            <person name="Chiu R."/>
            <person name="Doering T.L."/>
            <person name="Donlin M.J."/>
            <person name="D'Souza C.A."/>
            <person name="Fox D.S."/>
            <person name="Grinberg V."/>
            <person name="Fu J."/>
            <person name="Fukushima M."/>
            <person name="Haas B.J."/>
            <person name="Huang J.C."/>
            <person name="Janbon G."/>
            <person name="Jones S.J."/>
            <person name="Koo H.L."/>
            <person name="Krzywinski M.I."/>
            <person name="Kwon-Chung J.K."/>
            <person name="Lengeler K.B."/>
            <person name="Maiti R."/>
            <person name="Marra M.A."/>
            <person name="Marra R.E."/>
            <person name="Mathewson C.A."/>
            <person name="Mitchell T.G."/>
            <person name="Pertea M."/>
            <person name="Riggs F.R."/>
            <person name="Salzberg S.L."/>
            <person name="Schein J.E."/>
            <person name="Shvartsbeyn A."/>
            <person name="Shin H."/>
            <person name="Shumway M."/>
            <person name="Specht C.A."/>
            <person name="Suh B.B."/>
            <person name="Tenney A."/>
            <person name="Utterback T.R."/>
            <person name="Wickes B.L."/>
            <person name="Wortman J.R."/>
            <person name="Wye N.H."/>
            <person name="Kronstad J.W."/>
            <person name="Lodge J.K."/>
            <person name="Heitman J."/>
            <person name="Davis R.W."/>
            <person name="Fraser C.M."/>
            <person name="Hyman R.W."/>
        </authorList>
    </citation>
    <scope>NUCLEOTIDE SEQUENCE [LARGE SCALE GENOMIC DNA]</scope>
    <source>
        <strain evidence="4">JEC21 / ATCC MYA-565</strain>
    </source>
</reference>
<name>A0A0S2M6D8_CRYD1</name>
<feature type="region of interest" description="Disordered" evidence="1">
    <location>
        <begin position="73"/>
        <end position="104"/>
    </location>
</feature>
<dbReference type="RefSeq" id="XP_024514702.1">
    <property type="nucleotide sequence ID" value="XM_024658888.1"/>
</dbReference>
<sequence length="367" mass="39048">MRIEMKIHNNRAETRSTSNADVFVTKWFYIGFGIVCGLILIFCMYTLWRGLQRSFWPDKLRYCCCLGGRGRPANGEGEEVETKERGGMASPERGGEGAADGNGNWRKTVYLTDLRNASNPLQGGNGALAAGACDVREVRLERGRQGVRIKETVSSYGRPASMGSPGQPSGRQSVQQLPPSPAVQTRSRPRLPPHPRVGPANSGWVSNPGANGNFENMPFYSPRERRDGQSLDPPSPASTHTPRGPGYGVYSSSSASSAYSWNNATQSPYAKPHTPPTGPYYSPAGNYPSPHSPPTIPAPAASVKNTQPPPASRGHVPMSVPGTPVNHSPRVQFSPLPTPSRGSSASSSSAGSAQGVQNGSPRSGRAV</sequence>
<proteinExistence type="predicted"/>
<dbReference type="Proteomes" id="UP000002149">
    <property type="component" value="Chromosome 14"/>
</dbReference>
<feature type="compositionally biased region" description="Low complexity" evidence="1">
    <location>
        <begin position="340"/>
        <end position="355"/>
    </location>
</feature>
<keyword evidence="2" id="KW-0472">Membrane</keyword>
<feature type="transmembrane region" description="Helical" evidence="2">
    <location>
        <begin position="27"/>
        <end position="48"/>
    </location>
</feature>
<dbReference type="EMBL" id="AE017356">
    <property type="protein sequence ID" value="ALO69812.1"/>
    <property type="molecule type" value="Genomic_DNA"/>
</dbReference>
<keyword evidence="4" id="KW-1185">Reference proteome</keyword>
<accession>A0A0S2M6D8</accession>
<feature type="compositionally biased region" description="Polar residues" evidence="1">
    <location>
        <begin position="203"/>
        <end position="214"/>
    </location>
</feature>
<dbReference type="AlphaFoldDB" id="A0A0S2M6D8"/>
<feature type="compositionally biased region" description="Low complexity" evidence="1">
    <location>
        <begin position="250"/>
        <end position="260"/>
    </location>
</feature>
<evidence type="ECO:0000313" key="3">
    <source>
        <dbReference type="EMBL" id="ALO69812.1"/>
    </source>
</evidence>
<keyword evidence="2" id="KW-1133">Transmembrane helix</keyword>
<evidence type="ECO:0000313" key="4">
    <source>
        <dbReference type="Proteomes" id="UP000002149"/>
    </source>
</evidence>
<organism evidence="3 4">
    <name type="scientific">Cryptococcus deneoformans (strain JEC21 / ATCC MYA-565)</name>
    <name type="common">Cryptococcus neoformans var. neoformans serotype D</name>
    <dbReference type="NCBI Taxonomy" id="214684"/>
    <lineage>
        <taxon>Eukaryota</taxon>
        <taxon>Fungi</taxon>
        <taxon>Dikarya</taxon>
        <taxon>Basidiomycota</taxon>
        <taxon>Agaricomycotina</taxon>
        <taxon>Tremellomycetes</taxon>
        <taxon>Tremellales</taxon>
        <taxon>Cryptococcaceae</taxon>
        <taxon>Cryptococcus</taxon>
        <taxon>Cryptococcus neoformans species complex</taxon>
    </lineage>
</organism>
<dbReference type="KEGG" id="cne:CNN01165"/>
<protein>
    <submittedName>
        <fullName evidence="3">Uncharacterized protein</fullName>
    </submittedName>
</protein>
<dbReference type="PaxDb" id="214684-A0A0S2M6D8"/>
<gene>
    <name evidence="3" type="ordered locus">CNN01165</name>
</gene>